<dbReference type="Proteomes" id="UP000186817">
    <property type="component" value="Unassembled WGS sequence"/>
</dbReference>
<keyword evidence="2" id="KW-1185">Reference proteome</keyword>
<organism evidence="1 2">
    <name type="scientific">Symbiodinium microadriaticum</name>
    <name type="common">Dinoflagellate</name>
    <name type="synonym">Zooxanthella microadriatica</name>
    <dbReference type="NCBI Taxonomy" id="2951"/>
    <lineage>
        <taxon>Eukaryota</taxon>
        <taxon>Sar</taxon>
        <taxon>Alveolata</taxon>
        <taxon>Dinophyceae</taxon>
        <taxon>Suessiales</taxon>
        <taxon>Symbiodiniaceae</taxon>
        <taxon>Symbiodinium</taxon>
    </lineage>
</organism>
<evidence type="ECO:0000313" key="2">
    <source>
        <dbReference type="Proteomes" id="UP000186817"/>
    </source>
</evidence>
<accession>A0A1Q9D6E6</accession>
<dbReference type="EMBL" id="LSRX01000699">
    <property type="protein sequence ID" value="OLP90687.1"/>
    <property type="molecule type" value="Genomic_DNA"/>
</dbReference>
<reference evidence="1 2" key="1">
    <citation type="submission" date="2016-02" db="EMBL/GenBank/DDBJ databases">
        <title>Genome analysis of coral dinoflagellate symbionts highlights evolutionary adaptations to a symbiotic lifestyle.</title>
        <authorList>
            <person name="Aranda M."/>
            <person name="Li Y."/>
            <person name="Liew Y.J."/>
            <person name="Baumgarten S."/>
            <person name="Simakov O."/>
            <person name="Wilson M."/>
            <person name="Piel J."/>
            <person name="Ashoor H."/>
            <person name="Bougouffa S."/>
            <person name="Bajic V.B."/>
            <person name="Ryu T."/>
            <person name="Ravasi T."/>
            <person name="Bayer T."/>
            <person name="Micklem G."/>
            <person name="Kim H."/>
            <person name="Bhak J."/>
            <person name="Lajeunesse T.C."/>
            <person name="Voolstra C.R."/>
        </authorList>
    </citation>
    <scope>NUCLEOTIDE SEQUENCE [LARGE SCALE GENOMIC DNA]</scope>
    <source>
        <strain evidence="1 2">CCMP2467</strain>
    </source>
</reference>
<sequence length="154" mass="16983">MSAIADGPKPGNQVHEALFGLRAAGQLDAFQDNRYHYRYRYRYRCPDHEILSPAFGRGAAGSMQQAATALARALKVAHLELEVGPVFVLAAEIDASASRTASRKLLAASQAEAELDMYDRQEMMTRLAIAENGNFSHDWCRVVRSSDIQGRVSN</sequence>
<name>A0A1Q9D6E6_SYMMI</name>
<dbReference type="OrthoDB" id="10485166at2759"/>
<proteinExistence type="predicted"/>
<dbReference type="AlphaFoldDB" id="A0A1Q9D6E6"/>
<comment type="caution">
    <text evidence="1">The sequence shown here is derived from an EMBL/GenBank/DDBJ whole genome shotgun (WGS) entry which is preliminary data.</text>
</comment>
<gene>
    <name evidence="1" type="ORF">AK812_SmicGene27731</name>
</gene>
<evidence type="ECO:0000313" key="1">
    <source>
        <dbReference type="EMBL" id="OLP90687.1"/>
    </source>
</evidence>
<protein>
    <submittedName>
        <fullName evidence="1">Uncharacterized protein</fullName>
    </submittedName>
</protein>